<dbReference type="PRINTS" id="PR00032">
    <property type="entry name" value="HTHARAC"/>
</dbReference>
<dbReference type="GO" id="GO:0043565">
    <property type="term" value="F:sequence-specific DNA binding"/>
    <property type="evidence" value="ECO:0007669"/>
    <property type="project" value="InterPro"/>
</dbReference>
<dbReference type="PANTHER" id="PTHR11019">
    <property type="entry name" value="HTH-TYPE TRANSCRIPTIONAL REGULATOR NIMR"/>
    <property type="match status" value="1"/>
</dbReference>
<proteinExistence type="predicted"/>
<keyword evidence="4" id="KW-0804">Transcription</keyword>
<evidence type="ECO:0000313" key="7">
    <source>
        <dbReference type="Proteomes" id="UP000255163"/>
    </source>
</evidence>
<dbReference type="Proteomes" id="UP000255163">
    <property type="component" value="Unassembled WGS sequence"/>
</dbReference>
<keyword evidence="2" id="KW-0805">Transcription regulation</keyword>
<dbReference type="PANTHER" id="PTHR11019:SF199">
    <property type="entry name" value="HTH-TYPE TRANSCRIPTIONAL REGULATOR NIMR"/>
    <property type="match status" value="1"/>
</dbReference>
<accession>A0A376F568</accession>
<evidence type="ECO:0000313" key="6">
    <source>
        <dbReference type="EMBL" id="STD18301.1"/>
    </source>
</evidence>
<dbReference type="InterPro" id="IPR020449">
    <property type="entry name" value="Tscrpt_reg_AraC-type_HTH"/>
</dbReference>
<dbReference type="GO" id="GO:0003700">
    <property type="term" value="F:DNA-binding transcription factor activity"/>
    <property type="evidence" value="ECO:0007669"/>
    <property type="project" value="InterPro"/>
</dbReference>
<evidence type="ECO:0000256" key="4">
    <source>
        <dbReference type="ARBA" id="ARBA00023163"/>
    </source>
</evidence>
<keyword evidence="3" id="KW-0238">DNA-binding</keyword>
<sequence>MADALVSRPEDRSTLKDWAKRLALSERSFARLMQRETGLSFGRWRQQLHLIIALRELASGVPVQNVAATLGYESVNAFITMFRKAMGSTPAHYFAERKNSGR</sequence>
<dbReference type="SUPFAM" id="SSF46689">
    <property type="entry name" value="Homeodomain-like"/>
    <property type="match status" value="2"/>
</dbReference>
<dbReference type="FunFam" id="1.10.10.60:FF:000132">
    <property type="entry name" value="AraC family transcriptional regulator"/>
    <property type="match status" value="1"/>
</dbReference>
<feature type="domain" description="HTH araC/xylS-type" evidence="5">
    <location>
        <begin position="1"/>
        <end position="96"/>
    </location>
</feature>
<dbReference type="InterPro" id="IPR009057">
    <property type="entry name" value="Homeodomain-like_sf"/>
</dbReference>
<dbReference type="InterPro" id="IPR018060">
    <property type="entry name" value="HTH_AraC"/>
</dbReference>
<dbReference type="EMBL" id="UFYI01000007">
    <property type="protein sequence ID" value="STD18301.1"/>
    <property type="molecule type" value="Genomic_DNA"/>
</dbReference>
<dbReference type="Pfam" id="PF12833">
    <property type="entry name" value="HTH_18"/>
    <property type="match status" value="1"/>
</dbReference>
<dbReference type="Gene3D" id="1.10.10.60">
    <property type="entry name" value="Homeodomain-like"/>
    <property type="match status" value="1"/>
</dbReference>
<evidence type="ECO:0000256" key="3">
    <source>
        <dbReference type="ARBA" id="ARBA00023125"/>
    </source>
</evidence>
<reference evidence="6 7" key="1">
    <citation type="submission" date="2018-06" db="EMBL/GenBank/DDBJ databases">
        <authorList>
            <consortium name="Pathogen Informatics"/>
            <person name="Doyle S."/>
        </authorList>
    </citation>
    <scope>NUCLEOTIDE SEQUENCE [LARGE SCALE GENOMIC DNA]</scope>
    <source>
        <strain evidence="6 7">NCTC12123</strain>
    </source>
</reference>
<organism evidence="6 7">
    <name type="scientific">Enterobacter asburiae</name>
    <dbReference type="NCBI Taxonomy" id="61645"/>
    <lineage>
        <taxon>Bacteria</taxon>
        <taxon>Pseudomonadati</taxon>
        <taxon>Pseudomonadota</taxon>
        <taxon>Gammaproteobacteria</taxon>
        <taxon>Enterobacterales</taxon>
        <taxon>Enterobacteriaceae</taxon>
        <taxon>Enterobacter</taxon>
        <taxon>Enterobacter cloacae complex</taxon>
    </lineage>
</organism>
<name>A0A376F568_ENTAS</name>
<dbReference type="AlphaFoldDB" id="A0A376F568"/>
<protein>
    <submittedName>
        <fullName evidence="6">Protein YeaM</fullName>
    </submittedName>
</protein>
<evidence type="ECO:0000259" key="5">
    <source>
        <dbReference type="PROSITE" id="PS01124"/>
    </source>
</evidence>
<keyword evidence="1" id="KW-0678">Repressor</keyword>
<dbReference type="SMART" id="SM00342">
    <property type="entry name" value="HTH_ARAC"/>
    <property type="match status" value="1"/>
</dbReference>
<evidence type="ECO:0000256" key="1">
    <source>
        <dbReference type="ARBA" id="ARBA00022491"/>
    </source>
</evidence>
<dbReference type="PROSITE" id="PS01124">
    <property type="entry name" value="HTH_ARAC_FAMILY_2"/>
    <property type="match status" value="1"/>
</dbReference>
<gene>
    <name evidence="6" type="primary">ripA_1</name>
    <name evidence="6" type="ORF">NCTC12123_00468</name>
</gene>
<evidence type="ECO:0000256" key="2">
    <source>
        <dbReference type="ARBA" id="ARBA00023015"/>
    </source>
</evidence>